<gene>
    <name evidence="16" type="ORF">GMD78_18225</name>
</gene>
<evidence type="ECO:0000256" key="12">
    <source>
        <dbReference type="ARBA" id="ARBA00023012"/>
    </source>
</evidence>
<keyword evidence="4" id="KW-1003">Cell membrane</keyword>
<feature type="domain" description="Histidine kinase" evidence="15">
    <location>
        <begin position="142"/>
        <end position="354"/>
    </location>
</feature>
<evidence type="ECO:0000313" key="16">
    <source>
        <dbReference type="EMBL" id="MUK90313.1"/>
    </source>
</evidence>
<reference evidence="16 17" key="1">
    <citation type="submission" date="2019-11" db="EMBL/GenBank/DDBJ databases">
        <authorList>
            <person name="Li X."/>
        </authorList>
    </citation>
    <scope>NUCLEOTIDE SEQUENCE [LARGE SCALE GENOMIC DNA]</scope>
    <source>
        <strain evidence="16 17">L9</strain>
    </source>
</reference>
<dbReference type="GO" id="GO:0005524">
    <property type="term" value="F:ATP binding"/>
    <property type="evidence" value="ECO:0007669"/>
    <property type="project" value="UniProtKB-KW"/>
</dbReference>
<evidence type="ECO:0000256" key="10">
    <source>
        <dbReference type="ARBA" id="ARBA00022840"/>
    </source>
</evidence>
<dbReference type="Gene3D" id="1.10.287.130">
    <property type="match status" value="1"/>
</dbReference>
<evidence type="ECO:0000256" key="3">
    <source>
        <dbReference type="ARBA" id="ARBA00012438"/>
    </source>
</evidence>
<dbReference type="Pfam" id="PF00512">
    <property type="entry name" value="HisKA"/>
    <property type="match status" value="1"/>
</dbReference>
<proteinExistence type="predicted"/>
<keyword evidence="13 14" id="KW-0472">Membrane</keyword>
<keyword evidence="6" id="KW-0808">Transferase</keyword>
<dbReference type="InterPro" id="IPR004358">
    <property type="entry name" value="Sig_transdc_His_kin-like_C"/>
</dbReference>
<keyword evidence="12" id="KW-0902">Two-component regulatory system</keyword>
<dbReference type="RefSeq" id="WP_155670995.1">
    <property type="nucleotide sequence ID" value="NZ_WOCA01000020.1"/>
</dbReference>
<dbReference type="SUPFAM" id="SSF47384">
    <property type="entry name" value="Homodimeric domain of signal transducing histidine kinase"/>
    <property type="match status" value="1"/>
</dbReference>
<evidence type="ECO:0000256" key="11">
    <source>
        <dbReference type="ARBA" id="ARBA00022989"/>
    </source>
</evidence>
<keyword evidence="9" id="KW-0418">Kinase</keyword>
<dbReference type="PANTHER" id="PTHR45528">
    <property type="entry name" value="SENSOR HISTIDINE KINASE CPXA"/>
    <property type="match status" value="1"/>
</dbReference>
<dbReference type="InterPro" id="IPR036890">
    <property type="entry name" value="HATPase_C_sf"/>
</dbReference>
<evidence type="ECO:0000313" key="17">
    <source>
        <dbReference type="Proteomes" id="UP000469125"/>
    </source>
</evidence>
<dbReference type="Gene3D" id="6.10.340.10">
    <property type="match status" value="1"/>
</dbReference>
<evidence type="ECO:0000256" key="14">
    <source>
        <dbReference type="SAM" id="Phobius"/>
    </source>
</evidence>
<dbReference type="Proteomes" id="UP000469125">
    <property type="component" value="Unassembled WGS sequence"/>
</dbReference>
<keyword evidence="7 14" id="KW-0812">Transmembrane</keyword>
<evidence type="ECO:0000256" key="1">
    <source>
        <dbReference type="ARBA" id="ARBA00000085"/>
    </source>
</evidence>
<evidence type="ECO:0000256" key="8">
    <source>
        <dbReference type="ARBA" id="ARBA00022741"/>
    </source>
</evidence>
<comment type="caution">
    <text evidence="16">The sequence shown here is derived from an EMBL/GenBank/DDBJ whole genome shotgun (WGS) entry which is preliminary data.</text>
</comment>
<feature type="transmembrane region" description="Helical" evidence="14">
    <location>
        <begin position="53"/>
        <end position="75"/>
    </location>
</feature>
<dbReference type="SMART" id="SM00388">
    <property type="entry name" value="HisKA"/>
    <property type="match status" value="1"/>
</dbReference>
<comment type="catalytic activity">
    <reaction evidence="1">
        <text>ATP + protein L-histidine = ADP + protein N-phospho-L-histidine.</text>
        <dbReference type="EC" id="2.7.13.3"/>
    </reaction>
</comment>
<evidence type="ECO:0000256" key="2">
    <source>
        <dbReference type="ARBA" id="ARBA00004651"/>
    </source>
</evidence>
<dbReference type="Pfam" id="PF02518">
    <property type="entry name" value="HATPase_c"/>
    <property type="match status" value="1"/>
</dbReference>
<dbReference type="CDD" id="cd00082">
    <property type="entry name" value="HisKA"/>
    <property type="match status" value="1"/>
</dbReference>
<dbReference type="InterPro" id="IPR003661">
    <property type="entry name" value="HisK_dim/P_dom"/>
</dbReference>
<dbReference type="CDD" id="cd00075">
    <property type="entry name" value="HATPase"/>
    <property type="match status" value="1"/>
</dbReference>
<dbReference type="InterPro" id="IPR036097">
    <property type="entry name" value="HisK_dim/P_sf"/>
</dbReference>
<dbReference type="SMART" id="SM00387">
    <property type="entry name" value="HATPase_c"/>
    <property type="match status" value="1"/>
</dbReference>
<evidence type="ECO:0000256" key="9">
    <source>
        <dbReference type="ARBA" id="ARBA00022777"/>
    </source>
</evidence>
<keyword evidence="17" id="KW-1185">Reference proteome</keyword>
<dbReference type="GO" id="GO:0005886">
    <property type="term" value="C:plasma membrane"/>
    <property type="evidence" value="ECO:0007669"/>
    <property type="project" value="UniProtKB-SubCell"/>
</dbReference>
<evidence type="ECO:0000256" key="4">
    <source>
        <dbReference type="ARBA" id="ARBA00022475"/>
    </source>
</evidence>
<dbReference type="InterPro" id="IPR050398">
    <property type="entry name" value="HssS/ArlS-like"/>
</dbReference>
<evidence type="ECO:0000256" key="6">
    <source>
        <dbReference type="ARBA" id="ARBA00022679"/>
    </source>
</evidence>
<sequence length="354" mass="40541">MNLTPRPALENSTIFVGKLVIDNRDLSYIMGFPEAVIGKSNIYYRSETLIRDVLIVGTIVIVVVTLIALLFGYFFSNRLTKPLVQIIEGIQSLAKGNFRQTYHPKGIYKQVFQNLNDLSTTLKSNETEQLKLEKTREEWVTNITHDIKTPLASIKGYSELLQDYELDYTEKKRYTDIILDKSDYIERLIDDLNLTYKLRSTSVPVKKDKEDLVEVVRESIIQILNHPLYEDVNLDFSTELDAYPFHCDRTLIQRAMINLIYNAIVHNPSDTLIQVSIQQKQEHVHLVIEDHGKGIPREELEDLFTRYYRGTNTGESHKGSGLGLAIAQQIVKAHGGQIEVESKLGVGTRVWVVF</sequence>
<keyword evidence="10" id="KW-0067">ATP-binding</keyword>
<protein>
    <recommendedName>
        <fullName evidence="3">histidine kinase</fullName>
        <ecNumber evidence="3">2.7.13.3</ecNumber>
    </recommendedName>
</protein>
<dbReference type="SUPFAM" id="SSF55874">
    <property type="entry name" value="ATPase domain of HSP90 chaperone/DNA topoisomerase II/histidine kinase"/>
    <property type="match status" value="1"/>
</dbReference>
<evidence type="ECO:0000256" key="13">
    <source>
        <dbReference type="ARBA" id="ARBA00023136"/>
    </source>
</evidence>
<dbReference type="AlphaFoldDB" id="A0A6N8FLS7"/>
<organism evidence="16 17">
    <name type="scientific">Ornithinibacillus caprae</name>
    <dbReference type="NCBI Taxonomy" id="2678566"/>
    <lineage>
        <taxon>Bacteria</taxon>
        <taxon>Bacillati</taxon>
        <taxon>Bacillota</taxon>
        <taxon>Bacilli</taxon>
        <taxon>Bacillales</taxon>
        <taxon>Bacillaceae</taxon>
        <taxon>Ornithinibacillus</taxon>
    </lineage>
</organism>
<dbReference type="PANTHER" id="PTHR45528:SF1">
    <property type="entry name" value="SENSOR HISTIDINE KINASE CPXA"/>
    <property type="match status" value="1"/>
</dbReference>
<dbReference type="PRINTS" id="PR00344">
    <property type="entry name" value="BCTRLSENSOR"/>
</dbReference>
<comment type="subcellular location">
    <subcellularLocation>
        <location evidence="2">Cell membrane</location>
        <topology evidence="2">Multi-pass membrane protein</topology>
    </subcellularLocation>
</comment>
<dbReference type="EMBL" id="WOCA01000020">
    <property type="protein sequence ID" value="MUK90313.1"/>
    <property type="molecule type" value="Genomic_DNA"/>
</dbReference>
<name>A0A6N8FLS7_9BACI</name>
<dbReference type="EC" id="2.7.13.3" evidence="3"/>
<dbReference type="InterPro" id="IPR003594">
    <property type="entry name" value="HATPase_dom"/>
</dbReference>
<keyword evidence="11 14" id="KW-1133">Transmembrane helix</keyword>
<evidence type="ECO:0000256" key="5">
    <source>
        <dbReference type="ARBA" id="ARBA00022553"/>
    </source>
</evidence>
<dbReference type="Gene3D" id="3.30.565.10">
    <property type="entry name" value="Histidine kinase-like ATPase, C-terminal domain"/>
    <property type="match status" value="1"/>
</dbReference>
<dbReference type="PROSITE" id="PS50109">
    <property type="entry name" value="HIS_KIN"/>
    <property type="match status" value="1"/>
</dbReference>
<dbReference type="InterPro" id="IPR005467">
    <property type="entry name" value="His_kinase_dom"/>
</dbReference>
<accession>A0A6N8FLS7</accession>
<keyword evidence="8" id="KW-0547">Nucleotide-binding</keyword>
<keyword evidence="5" id="KW-0597">Phosphoprotein</keyword>
<evidence type="ECO:0000256" key="7">
    <source>
        <dbReference type="ARBA" id="ARBA00022692"/>
    </source>
</evidence>
<dbReference type="GO" id="GO:0000155">
    <property type="term" value="F:phosphorelay sensor kinase activity"/>
    <property type="evidence" value="ECO:0007669"/>
    <property type="project" value="InterPro"/>
</dbReference>
<evidence type="ECO:0000259" key="15">
    <source>
        <dbReference type="PROSITE" id="PS50109"/>
    </source>
</evidence>